<dbReference type="EC" id="2.7.7.65" evidence="1"/>
<dbReference type="InterPro" id="IPR000160">
    <property type="entry name" value="GGDEF_dom"/>
</dbReference>
<keyword evidence="3" id="KW-0472">Membrane</keyword>
<feature type="transmembrane region" description="Helical" evidence="3">
    <location>
        <begin position="154"/>
        <end position="176"/>
    </location>
</feature>
<feature type="transmembrane region" description="Helical" evidence="3">
    <location>
        <begin position="6"/>
        <end position="28"/>
    </location>
</feature>
<protein>
    <recommendedName>
        <fullName evidence="1">diguanylate cyclase</fullName>
        <ecNumber evidence="1">2.7.7.65</ecNumber>
    </recommendedName>
</protein>
<name>A0ABN8E3N7_9VIBR</name>
<evidence type="ECO:0000313" key="5">
    <source>
        <dbReference type="EMBL" id="CAH0537531.1"/>
    </source>
</evidence>
<feature type="transmembrane region" description="Helical" evidence="3">
    <location>
        <begin position="67"/>
        <end position="85"/>
    </location>
</feature>
<dbReference type="CDD" id="cd01949">
    <property type="entry name" value="GGDEF"/>
    <property type="match status" value="1"/>
</dbReference>
<feature type="domain" description="GGDEF" evidence="4">
    <location>
        <begin position="254"/>
        <end position="385"/>
    </location>
</feature>
<evidence type="ECO:0000256" key="1">
    <source>
        <dbReference type="ARBA" id="ARBA00012528"/>
    </source>
</evidence>
<dbReference type="PROSITE" id="PS50887">
    <property type="entry name" value="GGDEF"/>
    <property type="match status" value="1"/>
</dbReference>
<dbReference type="Gene3D" id="3.30.70.270">
    <property type="match status" value="1"/>
</dbReference>
<dbReference type="RefSeq" id="WP_237360513.1">
    <property type="nucleotide sequence ID" value="NZ_CAKLDM010000001.1"/>
</dbReference>
<accession>A0ABN8E3N7</accession>
<feature type="transmembrane region" description="Helical" evidence="3">
    <location>
        <begin position="188"/>
        <end position="212"/>
    </location>
</feature>
<dbReference type="PANTHER" id="PTHR45138:SF9">
    <property type="entry name" value="DIGUANYLATE CYCLASE DGCM-RELATED"/>
    <property type="match status" value="1"/>
</dbReference>
<feature type="transmembrane region" description="Helical" evidence="3">
    <location>
        <begin position="97"/>
        <end position="115"/>
    </location>
</feature>
<dbReference type="InterPro" id="IPR043128">
    <property type="entry name" value="Rev_trsase/Diguanyl_cyclase"/>
</dbReference>
<proteinExistence type="predicted"/>
<dbReference type="EMBL" id="CAKLDM010000001">
    <property type="protein sequence ID" value="CAH0537531.1"/>
    <property type="molecule type" value="Genomic_DNA"/>
</dbReference>
<feature type="transmembrane region" description="Helical" evidence="3">
    <location>
        <begin position="35"/>
        <end position="55"/>
    </location>
</feature>
<comment type="caution">
    <text evidence="5">The sequence shown here is derived from an EMBL/GenBank/DDBJ whole genome shotgun (WGS) entry which is preliminary data.</text>
</comment>
<reference evidence="5" key="1">
    <citation type="submission" date="2021-11" db="EMBL/GenBank/DDBJ databases">
        <authorList>
            <person name="Rodrigo-Torres L."/>
            <person name="Arahal R. D."/>
            <person name="Lucena T."/>
        </authorList>
    </citation>
    <scope>NUCLEOTIDE SEQUENCE</scope>
    <source>
        <strain evidence="5">CECT 7928</strain>
    </source>
</reference>
<dbReference type="PANTHER" id="PTHR45138">
    <property type="entry name" value="REGULATORY COMPONENTS OF SENSORY TRANSDUCTION SYSTEM"/>
    <property type="match status" value="1"/>
</dbReference>
<evidence type="ECO:0000256" key="3">
    <source>
        <dbReference type="SAM" id="Phobius"/>
    </source>
</evidence>
<evidence type="ECO:0000259" key="4">
    <source>
        <dbReference type="PROSITE" id="PS50887"/>
    </source>
</evidence>
<evidence type="ECO:0000256" key="2">
    <source>
        <dbReference type="ARBA" id="ARBA00034247"/>
    </source>
</evidence>
<keyword evidence="3" id="KW-0812">Transmembrane</keyword>
<comment type="catalytic activity">
    <reaction evidence="2">
        <text>2 GTP = 3',3'-c-di-GMP + 2 diphosphate</text>
        <dbReference type="Rhea" id="RHEA:24898"/>
        <dbReference type="ChEBI" id="CHEBI:33019"/>
        <dbReference type="ChEBI" id="CHEBI:37565"/>
        <dbReference type="ChEBI" id="CHEBI:58805"/>
        <dbReference type="EC" id="2.7.7.65"/>
    </reaction>
</comment>
<dbReference type="Proteomes" id="UP000838748">
    <property type="component" value="Unassembled WGS sequence"/>
</dbReference>
<dbReference type="SMART" id="SM00267">
    <property type="entry name" value="GGDEF"/>
    <property type="match status" value="1"/>
</dbReference>
<dbReference type="SUPFAM" id="SSF55073">
    <property type="entry name" value="Nucleotide cyclase"/>
    <property type="match status" value="1"/>
</dbReference>
<dbReference type="InterPro" id="IPR029787">
    <property type="entry name" value="Nucleotide_cyclase"/>
</dbReference>
<organism evidence="5 6">
    <name type="scientific">Vibrio marisflavi CECT 7928</name>
    <dbReference type="NCBI Taxonomy" id="634439"/>
    <lineage>
        <taxon>Bacteria</taxon>
        <taxon>Pseudomonadati</taxon>
        <taxon>Pseudomonadota</taxon>
        <taxon>Gammaproteobacteria</taxon>
        <taxon>Vibrionales</taxon>
        <taxon>Vibrionaceae</taxon>
        <taxon>Vibrio</taxon>
    </lineage>
</organism>
<feature type="transmembrane region" description="Helical" evidence="3">
    <location>
        <begin position="121"/>
        <end position="142"/>
    </location>
</feature>
<dbReference type="NCBIfam" id="TIGR00254">
    <property type="entry name" value="GGDEF"/>
    <property type="match status" value="1"/>
</dbReference>
<dbReference type="InterPro" id="IPR050469">
    <property type="entry name" value="Diguanylate_Cyclase"/>
</dbReference>
<gene>
    <name evidence="5" type="ORF">VMF7928_01156</name>
</gene>
<sequence length="407" mass="44837">MDTYLDIRTLSVVTVLLCFSYFIGLLLLQRIQEPISGLNLLAAALLLLGIGILILGTSNTSSPLNGMLANSLIGLSYTFLVHGISRFRKTPFDYSKLSYIALPIVILFIAYFSYMSPSENARIISMSIYILFCTGLAIFANTLGNAEDLKPARFILTVGLSIEGCFILFEILWRAITTGTGAVESALIIHQIALISIILMIILLGFSITWMITGRLVASMYDSSIRDGLTGLYNRRALEELAPKEMARAQRHNDHLSILLIDIDAFKKINDTYGHQVGDSVLRKAAKLIQHATRKEDISFRYGGEEFLVILPATSLDQAALAAAKLRRLIASANLLPSNVDQCTASFGAAQFNLNDGWEKLVDRADKALYMAKDSGRNTVFVSESANCYQFEDRLKGQESAEGHTVN</sequence>
<keyword evidence="6" id="KW-1185">Reference proteome</keyword>
<evidence type="ECO:0000313" key="6">
    <source>
        <dbReference type="Proteomes" id="UP000838748"/>
    </source>
</evidence>
<dbReference type="Pfam" id="PF00990">
    <property type="entry name" value="GGDEF"/>
    <property type="match status" value="1"/>
</dbReference>
<keyword evidence="3" id="KW-1133">Transmembrane helix</keyword>